<organism evidence="1">
    <name type="scientific">bioreactor metagenome</name>
    <dbReference type="NCBI Taxonomy" id="1076179"/>
    <lineage>
        <taxon>unclassified sequences</taxon>
        <taxon>metagenomes</taxon>
        <taxon>ecological metagenomes</taxon>
    </lineage>
</organism>
<dbReference type="AlphaFoldDB" id="A0A645HSV5"/>
<gene>
    <name evidence="1" type="ORF">SDC9_189691</name>
</gene>
<name>A0A645HSV5_9ZZZZ</name>
<sequence length="42" mass="4662">MDFRKEADYEKDNEQKNCNQIGNNSACGDDVVAVCILTIALL</sequence>
<proteinExistence type="predicted"/>
<dbReference type="EMBL" id="VSSQ01099659">
    <property type="protein sequence ID" value="MPN42135.1"/>
    <property type="molecule type" value="Genomic_DNA"/>
</dbReference>
<evidence type="ECO:0000313" key="1">
    <source>
        <dbReference type="EMBL" id="MPN42135.1"/>
    </source>
</evidence>
<reference evidence="1" key="1">
    <citation type="submission" date="2019-08" db="EMBL/GenBank/DDBJ databases">
        <authorList>
            <person name="Kucharzyk K."/>
            <person name="Murdoch R.W."/>
            <person name="Higgins S."/>
            <person name="Loffler F."/>
        </authorList>
    </citation>
    <scope>NUCLEOTIDE SEQUENCE</scope>
</reference>
<accession>A0A645HSV5</accession>
<protein>
    <submittedName>
        <fullName evidence="1">Uncharacterized protein</fullName>
    </submittedName>
</protein>
<comment type="caution">
    <text evidence="1">The sequence shown here is derived from an EMBL/GenBank/DDBJ whole genome shotgun (WGS) entry which is preliminary data.</text>
</comment>